<dbReference type="EMBL" id="CP026652">
    <property type="protein sequence ID" value="AVH57792.1"/>
    <property type="molecule type" value="Genomic_DNA"/>
</dbReference>
<dbReference type="InterPro" id="IPR036410">
    <property type="entry name" value="HSP_DnaJ_Cys-rich_dom_sf"/>
</dbReference>
<proteinExistence type="predicted"/>
<protein>
    <submittedName>
        <fullName evidence="1">Uncharacterized protein</fullName>
    </submittedName>
</protein>
<accession>A0ABM6STV3</accession>
<evidence type="ECO:0000313" key="2">
    <source>
        <dbReference type="Proteomes" id="UP000238413"/>
    </source>
</evidence>
<sequence length="74" mass="8576">MWLAMAALILWFGGYAVLCAVRPFAPCRKCAGAGEIERFRKVRTCPRCHGRKLRLRVGRRAHNAWRRTYDNGTR</sequence>
<dbReference type="SUPFAM" id="SSF57938">
    <property type="entry name" value="DnaJ/Hsp40 cysteine-rich domain"/>
    <property type="match status" value="1"/>
</dbReference>
<evidence type="ECO:0000313" key="1">
    <source>
        <dbReference type="EMBL" id="AVH57792.1"/>
    </source>
</evidence>
<dbReference type="Gene3D" id="6.20.20.10">
    <property type="match status" value="1"/>
</dbReference>
<reference evidence="1 2" key="1">
    <citation type="submission" date="2018-02" db="EMBL/GenBank/DDBJ databases">
        <title>Complete genome sequence of Streptomyces dengpaensis, the producer of angucyclines.</title>
        <authorList>
            <person name="Yumei L."/>
        </authorList>
    </citation>
    <scope>NUCLEOTIDE SEQUENCE [LARGE SCALE GENOMIC DNA]</scope>
    <source>
        <strain evidence="1 2">XZHG99</strain>
    </source>
</reference>
<keyword evidence="2" id="KW-1185">Reference proteome</keyword>
<dbReference type="Proteomes" id="UP000238413">
    <property type="component" value="Chromosome"/>
</dbReference>
<name>A0ABM6STV3_9ACTN</name>
<gene>
    <name evidence="1" type="ORF">C4B68_20715</name>
</gene>
<organism evidence="1 2">
    <name type="scientific">Streptomyces dengpaensis</name>
    <dbReference type="NCBI Taxonomy" id="2049881"/>
    <lineage>
        <taxon>Bacteria</taxon>
        <taxon>Bacillati</taxon>
        <taxon>Actinomycetota</taxon>
        <taxon>Actinomycetes</taxon>
        <taxon>Kitasatosporales</taxon>
        <taxon>Streptomycetaceae</taxon>
        <taxon>Streptomyces</taxon>
    </lineage>
</organism>